<dbReference type="AlphaFoldDB" id="A0A3M4LM63"/>
<accession>A0A3M4LM63</accession>
<evidence type="ECO:0000313" key="4">
    <source>
        <dbReference type="Proteomes" id="UP000277236"/>
    </source>
</evidence>
<protein>
    <recommendedName>
        <fullName evidence="5">Wadjet protein JetD C-terminal domain-containing protein</fullName>
    </recommendedName>
</protein>
<sequence length="385" mass="43508">MKSPTEISRNLARQWQRSSVRLERLLNPASWPQSLSIGKPSARLSTDNIQALLCHVENWRSVNVGEVDWKPVSYRSGLDAISLPMRWHLRTPSEWIAAINDPRVSEEYAQLEHLVEQVDSTFHTLLVAQRSLWLAKTPEEVVATAQLATRLSPGCARGRPLRLLAEHGVDTKFFERNASLLTRFLDELFEGAASDQGLTTFLDAFEESSHWVLVVPLQPELLPFKRLRLTTSELATTSLPGSRLLVVENEQCVHLLPETLPDTLAVLGAGLDLQWLASANLAGKQIAYWGDMDTWGLLMLARARLHQPAVQALLMERELFEQHSPRNAVVEPTKALESAPPELLADEADFYRHLLVQERGRLEQEYLPKAQVEHAIEQWARKIVI</sequence>
<feature type="domain" description="Wadjet protein JetD C-terminal" evidence="1">
    <location>
        <begin position="205"/>
        <end position="374"/>
    </location>
</feature>
<dbReference type="PIRSF" id="PIRSF028408">
    <property type="entry name" value="UCP028408"/>
    <property type="match status" value="1"/>
</dbReference>
<comment type="caution">
    <text evidence="3">The sequence shown here is derived from an EMBL/GenBank/DDBJ whole genome shotgun (WGS) entry which is preliminary data.</text>
</comment>
<dbReference type="Proteomes" id="UP000277236">
    <property type="component" value="Unassembled WGS sequence"/>
</dbReference>
<organism evidence="3 4">
    <name type="scientific">Pseudomonas cichorii</name>
    <dbReference type="NCBI Taxonomy" id="36746"/>
    <lineage>
        <taxon>Bacteria</taxon>
        <taxon>Pseudomonadati</taxon>
        <taxon>Pseudomonadota</taxon>
        <taxon>Gammaproteobacteria</taxon>
        <taxon>Pseudomonadales</taxon>
        <taxon>Pseudomonadaceae</taxon>
        <taxon>Pseudomonas</taxon>
    </lineage>
</organism>
<dbReference type="OrthoDB" id="322908at2"/>
<reference evidence="3 4" key="1">
    <citation type="submission" date="2018-08" db="EMBL/GenBank/DDBJ databases">
        <title>Recombination of ecologically and evolutionarily significant loci maintains genetic cohesion in the Pseudomonas syringae species complex.</title>
        <authorList>
            <person name="Dillon M."/>
            <person name="Thakur S."/>
            <person name="Almeida R.N.D."/>
            <person name="Weir B.S."/>
            <person name="Guttman D.S."/>
        </authorList>
    </citation>
    <scope>NUCLEOTIDE SEQUENCE [LARGE SCALE GENOMIC DNA]</scope>
    <source>
        <strain evidence="3 4">ICMP 3353</strain>
    </source>
</reference>
<dbReference type="Pfam" id="PF11795">
    <property type="entry name" value="DUF3322"/>
    <property type="match status" value="1"/>
</dbReference>
<evidence type="ECO:0000313" key="3">
    <source>
        <dbReference type="EMBL" id="RMQ42264.1"/>
    </source>
</evidence>
<dbReference type="EMBL" id="RBRE01000083">
    <property type="protein sequence ID" value="RMQ42264.1"/>
    <property type="molecule type" value="Genomic_DNA"/>
</dbReference>
<dbReference type="Pfam" id="PF09983">
    <property type="entry name" value="JetD_C"/>
    <property type="match status" value="1"/>
</dbReference>
<evidence type="ECO:0008006" key="5">
    <source>
        <dbReference type="Google" id="ProtNLM"/>
    </source>
</evidence>
<feature type="domain" description="DUF3322" evidence="2">
    <location>
        <begin position="4"/>
        <end position="186"/>
    </location>
</feature>
<evidence type="ECO:0000259" key="1">
    <source>
        <dbReference type="Pfam" id="PF09983"/>
    </source>
</evidence>
<dbReference type="InterPro" id="IPR014544">
    <property type="entry name" value="UCP028408"/>
</dbReference>
<evidence type="ECO:0000259" key="2">
    <source>
        <dbReference type="Pfam" id="PF11795"/>
    </source>
</evidence>
<proteinExistence type="predicted"/>
<dbReference type="InterPro" id="IPR024534">
    <property type="entry name" value="JetD_C"/>
</dbReference>
<name>A0A3M4LM63_PSECI</name>
<dbReference type="InterPro" id="IPR024537">
    <property type="entry name" value="DUF3322"/>
</dbReference>
<gene>
    <name evidence="3" type="ORF">ALQ04_01064</name>
</gene>